<evidence type="ECO:0000313" key="2">
    <source>
        <dbReference type="EMBL" id="KAK7350115.1"/>
    </source>
</evidence>
<evidence type="ECO:0000256" key="1">
    <source>
        <dbReference type="SAM" id="MobiDB-lite"/>
    </source>
</evidence>
<proteinExistence type="predicted"/>
<comment type="caution">
    <text evidence="2">The sequence shown here is derived from an EMBL/GenBank/DDBJ whole genome shotgun (WGS) entry which is preliminary data.</text>
</comment>
<feature type="compositionally biased region" description="Polar residues" evidence="1">
    <location>
        <begin position="74"/>
        <end position="83"/>
    </location>
</feature>
<feature type="region of interest" description="Disordered" evidence="1">
    <location>
        <begin position="65"/>
        <end position="112"/>
    </location>
</feature>
<feature type="compositionally biased region" description="Basic and acidic residues" evidence="1">
    <location>
        <begin position="86"/>
        <end position="100"/>
    </location>
</feature>
<reference evidence="2 3" key="1">
    <citation type="submission" date="2024-01" db="EMBL/GenBank/DDBJ databases">
        <title>The genomes of 5 underutilized Papilionoideae crops provide insights into root nodulation and disease resistanc.</title>
        <authorList>
            <person name="Jiang F."/>
        </authorList>
    </citation>
    <scope>NUCLEOTIDE SEQUENCE [LARGE SCALE GENOMIC DNA]</scope>
    <source>
        <strain evidence="2">LVBAO_FW01</strain>
        <tissue evidence="2">Leaves</tissue>
    </source>
</reference>
<keyword evidence="3" id="KW-1185">Reference proteome</keyword>
<dbReference type="Proteomes" id="UP001367508">
    <property type="component" value="Unassembled WGS sequence"/>
</dbReference>
<accession>A0AAN9M8E9</accession>
<gene>
    <name evidence="2" type="ORF">VNO77_08246</name>
</gene>
<name>A0AAN9M8E9_CANGL</name>
<dbReference type="EMBL" id="JAYMYQ010000002">
    <property type="protein sequence ID" value="KAK7350115.1"/>
    <property type="molecule type" value="Genomic_DNA"/>
</dbReference>
<sequence length="141" mass="16178">MLRSKISFLLLFVIKESFKHNNRKLQVNKLKQLLKVIQFELLLGDVIEFENRSFRNFTGIYEYSPRPGKKEAQGMTSYSSYEDSQIEGHDSEHHQVKETNAEEVDGCLTQPSYDGISPTLDYGLVGNNLSNHGKEKHKQDG</sequence>
<protein>
    <submittedName>
        <fullName evidence="2">Uncharacterized protein</fullName>
    </submittedName>
</protein>
<dbReference type="AlphaFoldDB" id="A0AAN9M8E9"/>
<evidence type="ECO:0000313" key="3">
    <source>
        <dbReference type="Proteomes" id="UP001367508"/>
    </source>
</evidence>
<organism evidence="2 3">
    <name type="scientific">Canavalia gladiata</name>
    <name type="common">Sword bean</name>
    <name type="synonym">Dolichos gladiatus</name>
    <dbReference type="NCBI Taxonomy" id="3824"/>
    <lineage>
        <taxon>Eukaryota</taxon>
        <taxon>Viridiplantae</taxon>
        <taxon>Streptophyta</taxon>
        <taxon>Embryophyta</taxon>
        <taxon>Tracheophyta</taxon>
        <taxon>Spermatophyta</taxon>
        <taxon>Magnoliopsida</taxon>
        <taxon>eudicotyledons</taxon>
        <taxon>Gunneridae</taxon>
        <taxon>Pentapetalae</taxon>
        <taxon>rosids</taxon>
        <taxon>fabids</taxon>
        <taxon>Fabales</taxon>
        <taxon>Fabaceae</taxon>
        <taxon>Papilionoideae</taxon>
        <taxon>50 kb inversion clade</taxon>
        <taxon>NPAAA clade</taxon>
        <taxon>indigoferoid/millettioid clade</taxon>
        <taxon>Phaseoleae</taxon>
        <taxon>Canavalia</taxon>
    </lineage>
</organism>